<evidence type="ECO:0000313" key="4">
    <source>
        <dbReference type="Proteomes" id="UP000271624"/>
    </source>
</evidence>
<evidence type="ECO:0000256" key="2">
    <source>
        <dbReference type="SAM" id="MobiDB-lite"/>
    </source>
</evidence>
<gene>
    <name evidence="3" type="ORF">DSM106972_093000</name>
</gene>
<dbReference type="RefSeq" id="WP_127087233.1">
    <property type="nucleotide sequence ID" value="NZ_RSCL01000047.1"/>
</dbReference>
<reference evidence="3" key="1">
    <citation type="submission" date="2018-12" db="EMBL/GenBank/DDBJ databases">
        <authorList>
            <person name="Will S."/>
            <person name="Neumann-Schaal M."/>
            <person name="Henke P."/>
        </authorList>
    </citation>
    <scope>NUCLEOTIDE SEQUENCE</scope>
    <source>
        <strain evidence="3">PCC 7102</strain>
    </source>
</reference>
<dbReference type="Proteomes" id="UP000271624">
    <property type="component" value="Unassembled WGS sequence"/>
</dbReference>
<comment type="similarity">
    <text evidence="1">Belongs to the CpcE/RpcE/PecE family.</text>
</comment>
<proteinExistence type="inferred from homology"/>
<evidence type="ECO:0000313" key="3">
    <source>
        <dbReference type="EMBL" id="RUS94663.1"/>
    </source>
</evidence>
<sequence>MLLEEILSQLETYNGTFPRLALESAIEQKTEITPKLLEILEECKNNLEDLLEDSTYFLHLYALYLLAQFREEAAYPLILDFFSIPGDITLDVTGDLVTDDLNRIIASVFDGNLQPLKQLIENQQANEYVRSAALKSLVTLVAEEIIPREQLIQYFAELFSREPETQPDFIKTKLVINSCKLGAVELKPQIDEAFELNLIDDLFIDQESVDDTFQKGTEAALIKLRQNRQFTLITDIITEMKSWACFRNDKLKQNNSVFSSPSGFTNSFKPGKAEANKKKKIQKESRRKNRNKKK</sequence>
<dbReference type="EMBL" id="RSCL01000047">
    <property type="protein sequence ID" value="RUS94663.1"/>
    <property type="molecule type" value="Genomic_DNA"/>
</dbReference>
<accession>A0A433ULC2</accession>
<feature type="compositionally biased region" description="Basic residues" evidence="2">
    <location>
        <begin position="277"/>
        <end position="294"/>
    </location>
</feature>
<dbReference type="OrthoDB" id="18359at2"/>
<evidence type="ECO:0008006" key="5">
    <source>
        <dbReference type="Google" id="ProtNLM"/>
    </source>
</evidence>
<organism evidence="3 4">
    <name type="scientific">Dulcicalothrix desertica PCC 7102</name>
    <dbReference type="NCBI Taxonomy" id="232991"/>
    <lineage>
        <taxon>Bacteria</taxon>
        <taxon>Bacillati</taxon>
        <taxon>Cyanobacteriota</taxon>
        <taxon>Cyanophyceae</taxon>
        <taxon>Nostocales</taxon>
        <taxon>Calotrichaceae</taxon>
        <taxon>Dulcicalothrix</taxon>
    </lineage>
</organism>
<feature type="compositionally biased region" description="Polar residues" evidence="2">
    <location>
        <begin position="257"/>
        <end position="268"/>
    </location>
</feature>
<reference evidence="3" key="2">
    <citation type="journal article" date="2019" name="Genome Biol. Evol.">
        <title>Day and night: Metabolic profiles and evolutionary relationships of six axenic non-marine cyanobacteria.</title>
        <authorList>
            <person name="Will S.E."/>
            <person name="Henke P."/>
            <person name="Boedeker C."/>
            <person name="Huang S."/>
            <person name="Brinkmann H."/>
            <person name="Rohde M."/>
            <person name="Jarek M."/>
            <person name="Friedl T."/>
            <person name="Seufert S."/>
            <person name="Schumacher M."/>
            <person name="Overmann J."/>
            <person name="Neumann-Schaal M."/>
            <person name="Petersen J."/>
        </authorList>
    </citation>
    <scope>NUCLEOTIDE SEQUENCE [LARGE SCALE GENOMIC DNA]</scope>
    <source>
        <strain evidence="3">PCC 7102</strain>
    </source>
</reference>
<dbReference type="AlphaFoldDB" id="A0A433ULC2"/>
<comment type="caution">
    <text evidence="3">The sequence shown here is derived from an EMBL/GenBank/DDBJ whole genome shotgun (WGS) entry which is preliminary data.</text>
</comment>
<protein>
    <recommendedName>
        <fullName evidence="5">DUF1186 domain-containing protein</fullName>
    </recommendedName>
</protein>
<dbReference type="InterPro" id="IPR010602">
    <property type="entry name" value="DUF1186"/>
</dbReference>
<dbReference type="Pfam" id="PF06685">
    <property type="entry name" value="DUF1186"/>
    <property type="match status" value="1"/>
</dbReference>
<feature type="region of interest" description="Disordered" evidence="2">
    <location>
        <begin position="257"/>
        <end position="294"/>
    </location>
</feature>
<evidence type="ECO:0000256" key="1">
    <source>
        <dbReference type="ARBA" id="ARBA00009299"/>
    </source>
</evidence>
<dbReference type="InterPro" id="IPR016024">
    <property type="entry name" value="ARM-type_fold"/>
</dbReference>
<dbReference type="SUPFAM" id="SSF48371">
    <property type="entry name" value="ARM repeat"/>
    <property type="match status" value="1"/>
</dbReference>
<keyword evidence="4" id="KW-1185">Reference proteome</keyword>
<name>A0A433ULC2_9CYAN</name>